<evidence type="ECO:0000259" key="1">
    <source>
        <dbReference type="Pfam" id="PF06985"/>
    </source>
</evidence>
<organism evidence="2 3">
    <name type="scientific">Podospora aff. communis PSN243</name>
    <dbReference type="NCBI Taxonomy" id="3040156"/>
    <lineage>
        <taxon>Eukaryota</taxon>
        <taxon>Fungi</taxon>
        <taxon>Dikarya</taxon>
        <taxon>Ascomycota</taxon>
        <taxon>Pezizomycotina</taxon>
        <taxon>Sordariomycetes</taxon>
        <taxon>Sordariomycetidae</taxon>
        <taxon>Sordariales</taxon>
        <taxon>Podosporaceae</taxon>
        <taxon>Podospora</taxon>
    </lineage>
</organism>
<dbReference type="Pfam" id="PF06985">
    <property type="entry name" value="HET"/>
    <property type="match status" value="1"/>
</dbReference>
<dbReference type="InterPro" id="IPR052895">
    <property type="entry name" value="HetReg/Transcr_Mod"/>
</dbReference>
<proteinExistence type="predicted"/>
<name>A0AAV9FZ70_9PEZI</name>
<comment type="caution">
    <text evidence="2">The sequence shown here is derived from an EMBL/GenBank/DDBJ whole genome shotgun (WGS) entry which is preliminary data.</text>
</comment>
<dbReference type="InterPro" id="IPR010730">
    <property type="entry name" value="HET"/>
</dbReference>
<dbReference type="EMBL" id="MU866019">
    <property type="protein sequence ID" value="KAK4442368.1"/>
    <property type="molecule type" value="Genomic_DNA"/>
</dbReference>
<accession>A0AAV9FZ70</accession>
<reference evidence="2" key="2">
    <citation type="submission" date="2023-05" db="EMBL/GenBank/DDBJ databases">
        <authorList>
            <consortium name="Lawrence Berkeley National Laboratory"/>
            <person name="Steindorff A."/>
            <person name="Hensen N."/>
            <person name="Bonometti L."/>
            <person name="Westerberg I."/>
            <person name="Brannstrom I.O."/>
            <person name="Guillou S."/>
            <person name="Cros-Aarteil S."/>
            <person name="Calhoun S."/>
            <person name="Haridas S."/>
            <person name="Kuo A."/>
            <person name="Mondo S."/>
            <person name="Pangilinan J."/>
            <person name="Riley R."/>
            <person name="Labutti K."/>
            <person name="Andreopoulos B."/>
            <person name="Lipzen A."/>
            <person name="Chen C."/>
            <person name="Yanf M."/>
            <person name="Daum C."/>
            <person name="Ng V."/>
            <person name="Clum A."/>
            <person name="Ohm R."/>
            <person name="Martin F."/>
            <person name="Silar P."/>
            <person name="Natvig D."/>
            <person name="Lalanne C."/>
            <person name="Gautier V."/>
            <person name="Ament-Velasquez S.L."/>
            <person name="Kruys A."/>
            <person name="Hutchinson M.I."/>
            <person name="Powell A.J."/>
            <person name="Barry K."/>
            <person name="Miller A.N."/>
            <person name="Grigoriev I.V."/>
            <person name="Debuchy R."/>
            <person name="Gladieux P."/>
            <person name="Thoren M.H."/>
            <person name="Johannesson H."/>
        </authorList>
    </citation>
    <scope>NUCLEOTIDE SEQUENCE</scope>
    <source>
        <strain evidence="2">PSN243</strain>
    </source>
</reference>
<gene>
    <name evidence="2" type="ORF">QBC34DRAFT_455069</name>
</gene>
<protein>
    <submittedName>
        <fullName evidence="2">Heterokaryon incompatibility protein-domain-containing protein</fullName>
    </submittedName>
</protein>
<keyword evidence="3" id="KW-1185">Reference proteome</keyword>
<sequence length="475" mass="53261">MSSLRRASTYRHAPIDTGRDTIRLIRLKKGHINATISCELFLTSLSEDRGFPYEALSYTWGSSDPVQAFLDHDETQGAEIEKPVSIVVNNLNFYVAPNLYLALRHLRDVETDRILWVDAICIDQDNDREKGHQVGMMRRIFEQSKGVVVWLGEGSANTDFFMDMVAEIWAVWQQTNSTNRVKTALQRLRRRRGDRLRFEDVSLGASIQDILGRPWFTRVWVIQEVASANTGLVVCGAKSHPCDIFASVTTFLLDQEPVRNALGRFPGVLQTRKALLDVMPGPNRASSWWTKDRTLGTLLAKFHHSQASNPRDNTYALLGISSDACDPAKFPPDYTKTVDEVIRDTAAFLIFRSLDSPAVSQAIIFGPQALRLLYRRGTLQYRALEWAMGTGSAEVVRAILRNEIFGLPDQAIEVFMVRYVELTSAGAHYDAARGHGDPKLNSMLLSLATKTGEEFSVRTFLRMGVSPFEINGMGG</sequence>
<reference evidence="2" key="1">
    <citation type="journal article" date="2023" name="Mol. Phylogenet. Evol.">
        <title>Genome-scale phylogeny and comparative genomics of the fungal order Sordariales.</title>
        <authorList>
            <person name="Hensen N."/>
            <person name="Bonometti L."/>
            <person name="Westerberg I."/>
            <person name="Brannstrom I.O."/>
            <person name="Guillou S."/>
            <person name="Cros-Aarteil S."/>
            <person name="Calhoun S."/>
            <person name="Haridas S."/>
            <person name="Kuo A."/>
            <person name="Mondo S."/>
            <person name="Pangilinan J."/>
            <person name="Riley R."/>
            <person name="LaButti K."/>
            <person name="Andreopoulos B."/>
            <person name="Lipzen A."/>
            <person name="Chen C."/>
            <person name="Yan M."/>
            <person name="Daum C."/>
            <person name="Ng V."/>
            <person name="Clum A."/>
            <person name="Steindorff A."/>
            <person name="Ohm R.A."/>
            <person name="Martin F."/>
            <person name="Silar P."/>
            <person name="Natvig D.O."/>
            <person name="Lalanne C."/>
            <person name="Gautier V."/>
            <person name="Ament-Velasquez S.L."/>
            <person name="Kruys A."/>
            <person name="Hutchinson M.I."/>
            <person name="Powell A.J."/>
            <person name="Barry K."/>
            <person name="Miller A.N."/>
            <person name="Grigoriev I.V."/>
            <person name="Debuchy R."/>
            <person name="Gladieux P."/>
            <person name="Hiltunen Thoren M."/>
            <person name="Johannesson H."/>
        </authorList>
    </citation>
    <scope>NUCLEOTIDE SEQUENCE</scope>
    <source>
        <strain evidence="2">PSN243</strain>
    </source>
</reference>
<dbReference type="PANTHER" id="PTHR24148:SF78">
    <property type="entry name" value="HETEROKARYON INCOMPATIBILITY DOMAIN-CONTAINING PROTEIN"/>
    <property type="match status" value="1"/>
</dbReference>
<evidence type="ECO:0000313" key="2">
    <source>
        <dbReference type="EMBL" id="KAK4442368.1"/>
    </source>
</evidence>
<dbReference type="PANTHER" id="PTHR24148">
    <property type="entry name" value="ANKYRIN REPEAT DOMAIN-CONTAINING PROTEIN 39 HOMOLOG-RELATED"/>
    <property type="match status" value="1"/>
</dbReference>
<dbReference type="Proteomes" id="UP001321760">
    <property type="component" value="Unassembled WGS sequence"/>
</dbReference>
<evidence type="ECO:0000313" key="3">
    <source>
        <dbReference type="Proteomes" id="UP001321760"/>
    </source>
</evidence>
<feature type="domain" description="Heterokaryon incompatibility" evidence="1">
    <location>
        <begin position="53"/>
        <end position="224"/>
    </location>
</feature>
<dbReference type="AlphaFoldDB" id="A0AAV9FZ70"/>